<dbReference type="STRING" id="140314.SAMN04488076_11565"/>
<dbReference type="Pfam" id="PF11700">
    <property type="entry name" value="ATG22"/>
    <property type="match status" value="1"/>
</dbReference>
<dbReference type="PANTHER" id="PTHR23519">
    <property type="entry name" value="AUTOPHAGY-RELATED PROTEIN 22"/>
    <property type="match status" value="1"/>
</dbReference>
<accession>A0A143YME8</accession>
<dbReference type="PROSITE" id="PS50850">
    <property type="entry name" value="MFS"/>
    <property type="match status" value="1"/>
</dbReference>
<feature type="transmembrane region" description="Helical" evidence="6">
    <location>
        <begin position="358"/>
        <end position="377"/>
    </location>
</feature>
<dbReference type="SUPFAM" id="SSF103473">
    <property type="entry name" value="MFS general substrate transporter"/>
    <property type="match status" value="1"/>
</dbReference>
<feature type="transmembrane region" description="Helical" evidence="6">
    <location>
        <begin position="324"/>
        <end position="346"/>
    </location>
</feature>
<dbReference type="AlphaFoldDB" id="A0A143YME8"/>
<dbReference type="InterPro" id="IPR024671">
    <property type="entry name" value="Atg22-like"/>
</dbReference>
<proteinExistence type="predicted"/>
<feature type="transmembrane region" description="Helical" evidence="6">
    <location>
        <begin position="300"/>
        <end position="318"/>
    </location>
</feature>
<dbReference type="InterPro" id="IPR036259">
    <property type="entry name" value="MFS_trans_sf"/>
</dbReference>
<evidence type="ECO:0000256" key="4">
    <source>
        <dbReference type="ARBA" id="ARBA00022989"/>
    </source>
</evidence>
<dbReference type="PANTHER" id="PTHR23519:SF1">
    <property type="entry name" value="AUTOPHAGY-RELATED PROTEIN 22"/>
    <property type="match status" value="1"/>
</dbReference>
<sequence>MLKNFTRQEKGWIMYDWANSAYSVIITTVVLPLFYKSITTGSGIAPNLADSYWGYATSAATLLIATFAPILGTIGDYENLKMKLFKAFFLVGTLSTALLSFTNNWQLLLAFYMLTIVGFSGANIYYDAFLVDVTSEERMDKVSTYGFAMGYIGGSTIPYILSIAMILFGDKIGLTKPLAVKASFLLTALWWATFAMPMIRNVKQTYFIQRTERIIYHSFSRLFRTFKEIRKDKQIFLFLIAYFFYIDGVNTIMHMAAVFGDSVGLVSDTLMLALLVIPIVSFPCTIMYGMLAKKFGSKKMILLGIVVYLAACVLAFNLTSAVEFWILAMLVATSMGGIQALSRSYFGKLVPKENANEYFGFYNIFGKFAAIMGPTLYGFSSQITGQARFGILSISALFLIGGLVLLRMKEVEARS</sequence>
<evidence type="ECO:0000256" key="3">
    <source>
        <dbReference type="ARBA" id="ARBA00022692"/>
    </source>
</evidence>
<evidence type="ECO:0000313" key="9">
    <source>
        <dbReference type="Proteomes" id="UP000242754"/>
    </source>
</evidence>
<feature type="domain" description="Major facilitator superfamily (MFS) profile" evidence="7">
    <location>
        <begin position="1"/>
        <end position="414"/>
    </location>
</feature>
<evidence type="ECO:0000256" key="1">
    <source>
        <dbReference type="ARBA" id="ARBA00004651"/>
    </source>
</evidence>
<keyword evidence="4 6" id="KW-1133">Transmembrane helix</keyword>
<feature type="transmembrane region" description="Helical" evidence="6">
    <location>
        <begin position="389"/>
        <end position="406"/>
    </location>
</feature>
<feature type="transmembrane region" description="Helical" evidence="6">
    <location>
        <begin position="269"/>
        <end position="288"/>
    </location>
</feature>
<gene>
    <name evidence="8" type="ORF">Tpal_1481</name>
</gene>
<dbReference type="EMBL" id="FJNE01000003">
    <property type="protein sequence ID" value="CZQ91907.1"/>
    <property type="molecule type" value="Genomic_DNA"/>
</dbReference>
<evidence type="ECO:0000259" key="7">
    <source>
        <dbReference type="PROSITE" id="PS50850"/>
    </source>
</evidence>
<dbReference type="CDD" id="cd17482">
    <property type="entry name" value="MFS_YxiO_like"/>
    <property type="match status" value="1"/>
</dbReference>
<name>A0A143YME8_9LACT</name>
<dbReference type="InterPro" id="IPR020846">
    <property type="entry name" value="MFS_dom"/>
</dbReference>
<dbReference type="Proteomes" id="UP000242754">
    <property type="component" value="Unassembled WGS sequence"/>
</dbReference>
<feature type="transmembrane region" description="Helical" evidence="6">
    <location>
        <begin position="235"/>
        <end position="257"/>
    </location>
</feature>
<comment type="subcellular location">
    <subcellularLocation>
        <location evidence="1">Cell membrane</location>
        <topology evidence="1">Multi-pass membrane protein</topology>
    </subcellularLocation>
</comment>
<organism evidence="8 9">
    <name type="scientific">Trichococcus palustris</name>
    <dbReference type="NCBI Taxonomy" id="140314"/>
    <lineage>
        <taxon>Bacteria</taxon>
        <taxon>Bacillati</taxon>
        <taxon>Bacillota</taxon>
        <taxon>Bacilli</taxon>
        <taxon>Lactobacillales</taxon>
        <taxon>Carnobacteriaceae</taxon>
        <taxon>Trichococcus</taxon>
    </lineage>
</organism>
<evidence type="ECO:0000256" key="2">
    <source>
        <dbReference type="ARBA" id="ARBA00022448"/>
    </source>
</evidence>
<feature type="transmembrane region" description="Helical" evidence="6">
    <location>
        <begin position="12"/>
        <end position="35"/>
    </location>
</feature>
<feature type="transmembrane region" description="Helical" evidence="6">
    <location>
        <begin position="84"/>
        <end position="101"/>
    </location>
</feature>
<evidence type="ECO:0000256" key="6">
    <source>
        <dbReference type="SAM" id="Phobius"/>
    </source>
</evidence>
<protein>
    <recommendedName>
        <fullName evidence="7">Major facilitator superfamily (MFS) profile domain-containing protein</fullName>
    </recommendedName>
</protein>
<evidence type="ECO:0000313" key="8">
    <source>
        <dbReference type="EMBL" id="CZQ91907.1"/>
    </source>
</evidence>
<feature type="transmembrane region" description="Helical" evidence="6">
    <location>
        <begin position="55"/>
        <end position="72"/>
    </location>
</feature>
<dbReference type="Gene3D" id="1.20.1250.20">
    <property type="entry name" value="MFS general substrate transporter like domains"/>
    <property type="match status" value="1"/>
</dbReference>
<feature type="transmembrane region" description="Helical" evidence="6">
    <location>
        <begin position="107"/>
        <end position="126"/>
    </location>
</feature>
<reference evidence="8 9" key="1">
    <citation type="submission" date="2016-02" db="EMBL/GenBank/DDBJ databases">
        <authorList>
            <person name="Wen L."/>
            <person name="He K."/>
            <person name="Yang H."/>
        </authorList>
    </citation>
    <scope>NUCLEOTIDE SEQUENCE [LARGE SCALE GENOMIC DNA]</scope>
    <source>
        <strain evidence="8">Trichococcus palustris</strain>
    </source>
</reference>
<keyword evidence="2" id="KW-0813">Transport</keyword>
<keyword evidence="9" id="KW-1185">Reference proteome</keyword>
<feature type="transmembrane region" description="Helical" evidence="6">
    <location>
        <begin position="147"/>
        <end position="168"/>
    </location>
</feature>
<dbReference type="GO" id="GO:0022857">
    <property type="term" value="F:transmembrane transporter activity"/>
    <property type="evidence" value="ECO:0007669"/>
    <property type="project" value="InterPro"/>
</dbReference>
<feature type="transmembrane region" description="Helical" evidence="6">
    <location>
        <begin position="180"/>
        <end position="199"/>
    </location>
</feature>
<evidence type="ECO:0000256" key="5">
    <source>
        <dbReference type="ARBA" id="ARBA00023136"/>
    </source>
</evidence>
<keyword evidence="3 6" id="KW-0812">Transmembrane</keyword>
<dbReference type="GO" id="GO:0005886">
    <property type="term" value="C:plasma membrane"/>
    <property type="evidence" value="ECO:0007669"/>
    <property type="project" value="UniProtKB-SubCell"/>
</dbReference>
<keyword evidence="5 6" id="KW-0472">Membrane</keyword>
<dbReference type="RefSeq" id="WP_218149922.1">
    <property type="nucleotide sequence ID" value="NZ_FJNE01000003.1"/>
</dbReference>
<dbReference type="InterPro" id="IPR050495">
    <property type="entry name" value="ATG22/LtaA_families"/>
</dbReference>